<evidence type="ECO:0000256" key="5">
    <source>
        <dbReference type="ARBA" id="ARBA00023054"/>
    </source>
</evidence>
<evidence type="ECO:0000256" key="4">
    <source>
        <dbReference type="ARBA" id="ARBA00022840"/>
    </source>
</evidence>
<keyword evidence="2" id="KW-0963">Cytoplasm</keyword>
<keyword evidence="10" id="KW-1185">Reference proteome</keyword>
<keyword evidence="6" id="KW-0206">Cytoskeleton</keyword>
<evidence type="ECO:0000256" key="6">
    <source>
        <dbReference type="ARBA" id="ARBA00023212"/>
    </source>
</evidence>
<evidence type="ECO:0000313" key="9">
    <source>
        <dbReference type="EMBL" id="KNC24230.1"/>
    </source>
</evidence>
<dbReference type="SMART" id="SM00129">
    <property type="entry name" value="KISc"/>
    <property type="match status" value="1"/>
</dbReference>
<evidence type="ECO:0000256" key="2">
    <source>
        <dbReference type="ARBA" id="ARBA00022490"/>
    </source>
</evidence>
<dbReference type="Pfam" id="PF12836">
    <property type="entry name" value="HHH_3"/>
    <property type="match status" value="1"/>
</dbReference>
<gene>
    <name evidence="9" type="ORF">FF38_03287</name>
</gene>
<feature type="binding site" evidence="7">
    <location>
        <begin position="87"/>
        <end position="94"/>
    </location>
    <ligand>
        <name>ATP</name>
        <dbReference type="ChEBI" id="CHEBI:30616"/>
    </ligand>
</feature>
<feature type="domain" description="Kinesin motor" evidence="8">
    <location>
        <begin position="9"/>
        <end position="339"/>
    </location>
</feature>
<dbReference type="PRINTS" id="PR00380">
    <property type="entry name" value="KINESINHEAVY"/>
</dbReference>
<dbReference type="InterPro" id="IPR036961">
    <property type="entry name" value="Kinesin_motor_dom_sf"/>
</dbReference>
<dbReference type="InterPro" id="IPR010994">
    <property type="entry name" value="RuvA_2-like"/>
</dbReference>
<dbReference type="OrthoDB" id="6237065at2759"/>
<dbReference type="AlphaFoldDB" id="A0A0L0BW04"/>
<organism evidence="9 10">
    <name type="scientific">Lucilia cuprina</name>
    <name type="common">Green bottle fly</name>
    <name type="synonym">Australian sheep blowfly</name>
    <dbReference type="NCBI Taxonomy" id="7375"/>
    <lineage>
        <taxon>Eukaryota</taxon>
        <taxon>Metazoa</taxon>
        <taxon>Ecdysozoa</taxon>
        <taxon>Arthropoda</taxon>
        <taxon>Hexapoda</taxon>
        <taxon>Insecta</taxon>
        <taxon>Pterygota</taxon>
        <taxon>Neoptera</taxon>
        <taxon>Endopterygota</taxon>
        <taxon>Diptera</taxon>
        <taxon>Brachycera</taxon>
        <taxon>Muscomorpha</taxon>
        <taxon>Oestroidea</taxon>
        <taxon>Calliphoridae</taxon>
        <taxon>Luciliinae</taxon>
        <taxon>Lucilia</taxon>
    </lineage>
</organism>
<comment type="subcellular location">
    <subcellularLocation>
        <location evidence="1">Cytoplasm</location>
        <location evidence="1">Cytoskeleton</location>
    </subcellularLocation>
</comment>
<evidence type="ECO:0000256" key="7">
    <source>
        <dbReference type="PROSITE-ProRule" id="PRU00283"/>
    </source>
</evidence>
<reference evidence="9 10" key="1">
    <citation type="journal article" date="2015" name="Nat. Commun.">
        <title>Lucilia cuprina genome unlocks parasitic fly biology to underpin future interventions.</title>
        <authorList>
            <person name="Anstead C.A."/>
            <person name="Korhonen P.K."/>
            <person name="Young N.D."/>
            <person name="Hall R.S."/>
            <person name="Jex A.R."/>
            <person name="Murali S.C."/>
            <person name="Hughes D.S."/>
            <person name="Lee S.F."/>
            <person name="Perry T."/>
            <person name="Stroehlein A.J."/>
            <person name="Ansell B.R."/>
            <person name="Breugelmans B."/>
            <person name="Hofmann A."/>
            <person name="Qu J."/>
            <person name="Dugan S."/>
            <person name="Lee S.L."/>
            <person name="Chao H."/>
            <person name="Dinh H."/>
            <person name="Han Y."/>
            <person name="Doddapaneni H.V."/>
            <person name="Worley K.C."/>
            <person name="Muzny D.M."/>
            <person name="Ioannidis P."/>
            <person name="Waterhouse R.M."/>
            <person name="Zdobnov E.M."/>
            <person name="James P.J."/>
            <person name="Bagnall N.H."/>
            <person name="Kotze A.C."/>
            <person name="Gibbs R.A."/>
            <person name="Richards S."/>
            <person name="Batterham P."/>
            <person name="Gasser R.B."/>
        </authorList>
    </citation>
    <scope>NUCLEOTIDE SEQUENCE [LARGE SCALE GENOMIC DNA]</scope>
    <source>
        <strain evidence="9 10">LS</strain>
        <tissue evidence="9">Full body</tissue>
    </source>
</reference>
<dbReference type="InterPro" id="IPR001752">
    <property type="entry name" value="Kinesin_motor_dom"/>
</dbReference>
<dbReference type="EMBL" id="JRES01001250">
    <property type="protein sequence ID" value="KNC24230.1"/>
    <property type="molecule type" value="Genomic_DNA"/>
</dbReference>
<dbReference type="PANTHER" id="PTHR47969:SF15">
    <property type="entry name" value="CHROMOSOME-ASSOCIATED KINESIN KIF4A-RELATED"/>
    <property type="match status" value="1"/>
</dbReference>
<dbReference type="SUPFAM" id="SSF52540">
    <property type="entry name" value="P-loop containing nucleoside triphosphate hydrolases"/>
    <property type="match status" value="1"/>
</dbReference>
<name>A0A0L0BW04_LUCCU</name>
<dbReference type="Pfam" id="PF00225">
    <property type="entry name" value="Kinesin"/>
    <property type="match status" value="1"/>
</dbReference>
<keyword evidence="7" id="KW-0505">Motor protein</keyword>
<evidence type="ECO:0000313" key="10">
    <source>
        <dbReference type="Proteomes" id="UP000037069"/>
    </source>
</evidence>
<keyword evidence="5" id="KW-0175">Coiled coil</keyword>
<dbReference type="PROSITE" id="PS50067">
    <property type="entry name" value="KINESIN_MOTOR_2"/>
    <property type="match status" value="1"/>
</dbReference>
<dbReference type="GO" id="GO:0005524">
    <property type="term" value="F:ATP binding"/>
    <property type="evidence" value="ECO:0007669"/>
    <property type="project" value="UniProtKB-UniRule"/>
</dbReference>
<keyword evidence="3 7" id="KW-0547">Nucleotide-binding</keyword>
<evidence type="ECO:0000256" key="1">
    <source>
        <dbReference type="ARBA" id="ARBA00004245"/>
    </source>
</evidence>
<dbReference type="GO" id="GO:0003777">
    <property type="term" value="F:microtubule motor activity"/>
    <property type="evidence" value="ECO:0007669"/>
    <property type="project" value="InterPro"/>
</dbReference>
<dbReference type="PANTHER" id="PTHR47969">
    <property type="entry name" value="CHROMOSOME-ASSOCIATED KINESIN KIF4A-RELATED"/>
    <property type="match status" value="1"/>
</dbReference>
<dbReference type="Gene3D" id="3.40.850.10">
    <property type="entry name" value="Kinesin motor domain"/>
    <property type="match status" value="1"/>
</dbReference>
<dbReference type="SUPFAM" id="SSF47781">
    <property type="entry name" value="RuvA domain 2-like"/>
    <property type="match status" value="1"/>
</dbReference>
<dbReference type="InterPro" id="IPR027417">
    <property type="entry name" value="P-loop_NTPase"/>
</dbReference>
<dbReference type="CDD" id="cd00106">
    <property type="entry name" value="KISc"/>
    <property type="match status" value="1"/>
</dbReference>
<dbReference type="GO" id="GO:0051231">
    <property type="term" value="P:spindle elongation"/>
    <property type="evidence" value="ECO:0007669"/>
    <property type="project" value="TreeGrafter"/>
</dbReference>
<dbReference type="OMA" id="HVRRTNM"/>
<accession>A0A0L0BW04</accession>
<dbReference type="InterPro" id="IPR027640">
    <property type="entry name" value="Kinesin-like_fam"/>
</dbReference>
<dbReference type="GO" id="GO:0007018">
    <property type="term" value="P:microtubule-based movement"/>
    <property type="evidence" value="ECO:0007669"/>
    <property type="project" value="InterPro"/>
</dbReference>
<comment type="caution">
    <text evidence="9">The sequence shown here is derived from an EMBL/GenBank/DDBJ whole genome shotgun (WGS) entry which is preliminary data.</text>
</comment>
<dbReference type="GO" id="GO:0005875">
    <property type="term" value="C:microtubule associated complex"/>
    <property type="evidence" value="ECO:0007669"/>
    <property type="project" value="TreeGrafter"/>
</dbReference>
<evidence type="ECO:0000256" key="3">
    <source>
        <dbReference type="ARBA" id="ARBA00022741"/>
    </source>
</evidence>
<dbReference type="Gene3D" id="1.10.150.280">
    <property type="entry name" value="AF1531-like domain"/>
    <property type="match status" value="1"/>
</dbReference>
<dbReference type="GO" id="GO:0008017">
    <property type="term" value="F:microtubule binding"/>
    <property type="evidence" value="ECO:0007669"/>
    <property type="project" value="InterPro"/>
</dbReference>
<evidence type="ECO:0000259" key="8">
    <source>
        <dbReference type="PROSITE" id="PS50067"/>
    </source>
</evidence>
<dbReference type="Proteomes" id="UP000037069">
    <property type="component" value="Unassembled WGS sequence"/>
</dbReference>
<keyword evidence="4 7" id="KW-0067">ATP-binding</keyword>
<protein>
    <submittedName>
        <fullName evidence="9">Kinesin-like protein Nod</fullName>
    </submittedName>
</protein>
<comment type="similarity">
    <text evidence="7">Belongs to the TRAFAC class myosin-kinesin ATPase superfamily. Kinesin family.</text>
</comment>
<sequence>MNNIGDNSAVKIAVRERPARENLKNNLQSSVITYHPNGNNIIVNEAVFTFDHVLGPAVTQKEIFDSLIKPLVVNLKLGFNCTALAYGQTGTGKSYTMGLDSKSFDGEDVGVIPRCLKEIFSSADLISESEENEQIVNNSSTKMEILASFIEIYNEKVYDLLGENTNEPIIAKGYKYTGGTRKPLNNIDDCYTILMQGNKNRHVRPTKMNSQSSRSHAIFTIHVRSRTQKDSGGESITTSCMNIVDLAGSEGVRRTGHQGVAMSEGVHINQGLLSIGKVLQAMTTGSKVIPYRDSVLSSVLQESLNSNSYLTLLACISPHREDLSETLSTLRFAQNAKQLKNTPEINNIIADIKKNAKLKQTPYKSKPLQINNPKVTPLKRSYSTLYGTQVKSSIKSNTFCTPKKQRVEVNKCNQTEISSNYKKPKLSNVEMNLPKMGQLESTHNRESMFNRSLESNGSLLSLNISTSTAVDGHTYKRNTNFSPIIRKCIAELKNDLEDNLMKMIQKNLQTLVPQTPAHAPAPAPTPQNQTNLPSTIRQELKNIMMEVLSEKDSHISPMKTNAKCQLFNNSDDLFKIPEIPSEIHRPKTSSPITNSNDSLEPSTFTQTFFAGATNSDKTVLNKSIRRSIRISARHHEEQSFIENNTSEENASQLLRRSSRKSVLKIYQDKRRSIRLVTHNEKITTEDKPEKEKVSKTVKKLNKSSKGNAINNTIIDGYCNGSTSSNTKTSLTKHRKAILDLLNRGSMKELQILPQVGQKTAYQIVTQRTLNGKFRSVAQVEKLPIWRGNAWERFAQANMLI</sequence>
<dbReference type="GO" id="GO:0007052">
    <property type="term" value="P:mitotic spindle organization"/>
    <property type="evidence" value="ECO:0007669"/>
    <property type="project" value="TreeGrafter"/>
</dbReference>
<dbReference type="STRING" id="7375.A0A0L0BW04"/>
<proteinExistence type="inferred from homology"/>